<dbReference type="RefSeq" id="WP_068671524.1">
    <property type="nucleotide sequence ID" value="NZ_LWLG01000016.1"/>
</dbReference>
<dbReference type="Proteomes" id="UP000078390">
    <property type="component" value="Unassembled WGS sequence"/>
</dbReference>
<dbReference type="STRING" id="999894.TDIS_1820"/>
<comment type="caution">
    <text evidence="1">The sequence shown here is derived from an EMBL/GenBank/DDBJ whole genome shotgun (WGS) entry which is preliminary data.</text>
</comment>
<evidence type="ECO:0000313" key="1">
    <source>
        <dbReference type="EMBL" id="OAQ20093.1"/>
    </source>
</evidence>
<keyword evidence="2" id="KW-1185">Reference proteome</keyword>
<dbReference type="AlphaFoldDB" id="A0A179D282"/>
<dbReference type="InterPro" id="IPR027417">
    <property type="entry name" value="P-loop_NTPase"/>
</dbReference>
<organism evidence="1 2">
    <name type="scientific">Thermosulfurimonas dismutans</name>
    <dbReference type="NCBI Taxonomy" id="999894"/>
    <lineage>
        <taxon>Bacteria</taxon>
        <taxon>Pseudomonadati</taxon>
        <taxon>Thermodesulfobacteriota</taxon>
        <taxon>Thermodesulfobacteria</taxon>
        <taxon>Thermodesulfobacteriales</taxon>
        <taxon>Thermodesulfobacteriaceae</taxon>
        <taxon>Thermosulfurimonas</taxon>
    </lineage>
</organism>
<dbReference type="Gene3D" id="3.40.50.300">
    <property type="entry name" value="P-loop containing nucleotide triphosphate hydrolases"/>
    <property type="match status" value="1"/>
</dbReference>
<reference evidence="1 2" key="1">
    <citation type="submission" date="2016-04" db="EMBL/GenBank/DDBJ databases">
        <title>Genome analysis of Thermosulfurimonas dismutans, the first thermophilic sulfur-disproportionating bacterium of the phylum Thermodesulfobacteria.</title>
        <authorList>
            <person name="Mardanov A.V."/>
            <person name="Beletsky A.V."/>
            <person name="Kadnikov V.V."/>
            <person name="Slobodkin A.I."/>
            <person name="Ravin N.V."/>
        </authorList>
    </citation>
    <scope>NUCLEOTIDE SEQUENCE [LARGE SCALE GENOMIC DNA]</scope>
    <source>
        <strain evidence="1 2">S95</strain>
    </source>
</reference>
<accession>A0A179D282</accession>
<sequence>MIPVVTFVGFVEKRALVEAVAQELKGRGYKVGLIREKSSPVKTSSLPFPGQAEVNFGQISLVQELDHEDFEHLIYRLFEGYDIVLGEGFVEIEPIPKIEVARASVSRNLFKGKISGVLAVVSDFEVPGSRSFPFEAISEIASFIEEHILLPLKRDVKTVLFVNGRRIPIKKYVRETLAGVIEGFVSRLKMTEGAREIEIKIRLE</sequence>
<dbReference type="EMBL" id="LWLG01000016">
    <property type="protein sequence ID" value="OAQ20093.1"/>
    <property type="molecule type" value="Genomic_DNA"/>
</dbReference>
<name>A0A179D282_9BACT</name>
<gene>
    <name evidence="1" type="ORF">TDIS_1820</name>
</gene>
<protein>
    <submittedName>
        <fullName evidence="1">Molybdopterin-guanine dinucleotide biosynthesis protein MobB</fullName>
    </submittedName>
</protein>
<evidence type="ECO:0000313" key="2">
    <source>
        <dbReference type="Proteomes" id="UP000078390"/>
    </source>
</evidence>
<proteinExistence type="predicted"/>